<feature type="domain" description="Insertion element IS402-like" evidence="3">
    <location>
        <begin position="8"/>
        <end position="80"/>
    </location>
</feature>
<dbReference type="STRING" id="321967.LSEI_0345"/>
<evidence type="ECO:0000313" key="5">
    <source>
        <dbReference type="Proteomes" id="UP000001651"/>
    </source>
</evidence>
<feature type="region of interest" description="Disordered" evidence="1">
    <location>
        <begin position="103"/>
        <end position="127"/>
    </location>
</feature>
<dbReference type="KEGG" id="lca:LSEI_0345"/>
<dbReference type="GO" id="GO:0006313">
    <property type="term" value="P:DNA transposition"/>
    <property type="evidence" value="ECO:0007669"/>
    <property type="project" value="InterPro"/>
</dbReference>
<feature type="compositionally biased region" description="Polar residues" evidence="1">
    <location>
        <begin position="103"/>
        <end position="126"/>
    </location>
</feature>
<keyword evidence="5" id="KW-1185">Reference proteome</keyword>
<dbReference type="Proteomes" id="UP000001651">
    <property type="component" value="Chromosome"/>
</dbReference>
<dbReference type="GO" id="GO:0004803">
    <property type="term" value="F:transposase activity"/>
    <property type="evidence" value="ECO:0007669"/>
    <property type="project" value="InterPro"/>
</dbReference>
<dbReference type="InterPro" id="IPR002559">
    <property type="entry name" value="Transposase_11"/>
</dbReference>
<dbReference type="PaxDb" id="321967-LSEI_0345"/>
<evidence type="ECO:0000259" key="3">
    <source>
        <dbReference type="Pfam" id="PF13340"/>
    </source>
</evidence>
<gene>
    <name evidence="4" type="ordered locus">LSEI_0345</name>
</gene>
<dbReference type="HOGENOM" id="CLU_055261_5_0_9"/>
<dbReference type="InterPro" id="IPR025161">
    <property type="entry name" value="IS402-like_dom"/>
</dbReference>
<dbReference type="PANTHER" id="PTHR30007">
    <property type="entry name" value="PHP DOMAIN PROTEIN"/>
    <property type="match status" value="1"/>
</dbReference>
<dbReference type="AlphaFoldDB" id="Q03C68"/>
<name>Q03C68_LACP3</name>
<evidence type="ECO:0000259" key="2">
    <source>
        <dbReference type="Pfam" id="PF01609"/>
    </source>
</evidence>
<sequence length="252" mass="29294">MSIRRHELTDAQWNLIEPLFPKYRTGRPPKYTNRQLLNAILWICKTGAPWRDLPSYYAPWKTVYTRLSRWHHVEILEDIFIALNDSPNLENLRLDSTVVSAHQHSATAKKGGSNSEENLTGSSRGGKSTKIHALVDALGNPIIFHVTAGNVNDSPVAIKLLEQVELQDVNVIADRAYGGNATREYISKHGGQYTIPPKINVREKWEVDWWLYKERHVIECFFNKLKHFRRIALDMKRRPRFSKRFCTLRRYS</sequence>
<organism evidence="4 5">
    <name type="scientific">Lacticaseibacillus paracasei (strain ATCC 334 / BCRC 17002 / CCUG 31169 / CIP 107868 / KCTC 3260 / NRRL B-441)</name>
    <name type="common">Lactobacillus paracasei</name>
    <dbReference type="NCBI Taxonomy" id="321967"/>
    <lineage>
        <taxon>Bacteria</taxon>
        <taxon>Bacillati</taxon>
        <taxon>Bacillota</taxon>
        <taxon>Bacilli</taxon>
        <taxon>Lactobacillales</taxon>
        <taxon>Lactobacillaceae</taxon>
        <taxon>Lacticaseibacillus</taxon>
    </lineage>
</organism>
<proteinExistence type="predicted"/>
<dbReference type="Pfam" id="PF13340">
    <property type="entry name" value="DUF4096"/>
    <property type="match status" value="1"/>
</dbReference>
<dbReference type="Pfam" id="PF01609">
    <property type="entry name" value="DDE_Tnp_1"/>
    <property type="match status" value="1"/>
</dbReference>
<feature type="domain" description="Transposase IS4-like" evidence="2">
    <location>
        <begin position="94"/>
        <end position="247"/>
    </location>
</feature>
<dbReference type="EMBL" id="CP000423">
    <property type="protein sequence ID" value="ABJ69204.1"/>
    <property type="molecule type" value="Genomic_DNA"/>
</dbReference>
<reference evidence="4 5" key="1">
    <citation type="journal article" date="2006" name="Proc. Natl. Acad. Sci. U.S.A.">
        <title>Comparative genomics of the lactic acid bacteria.</title>
        <authorList>
            <person name="Makarova K."/>
            <person name="Slesarev A."/>
            <person name="Wolf Y."/>
            <person name="Sorokin A."/>
            <person name="Mirkin B."/>
            <person name="Koonin E."/>
            <person name="Pavlov A."/>
            <person name="Pavlova N."/>
            <person name="Karamychev V."/>
            <person name="Polouchine N."/>
            <person name="Shakhova V."/>
            <person name="Grigoriev I."/>
            <person name="Lou Y."/>
            <person name="Rohksar D."/>
            <person name="Lucas S."/>
            <person name="Huang K."/>
            <person name="Goodstein D.M."/>
            <person name="Hawkins T."/>
            <person name="Plengvidhya V."/>
            <person name="Welker D."/>
            <person name="Hughes J."/>
            <person name="Goh Y."/>
            <person name="Benson A."/>
            <person name="Baldwin K."/>
            <person name="Lee J.H."/>
            <person name="Diaz-Muniz I."/>
            <person name="Dosti B."/>
            <person name="Smeianov V."/>
            <person name="Wechter W."/>
            <person name="Barabote R."/>
            <person name="Lorca G."/>
            <person name="Altermann E."/>
            <person name="Barrangou R."/>
            <person name="Ganesan B."/>
            <person name="Xie Y."/>
            <person name="Rawsthorne H."/>
            <person name="Tamir D."/>
            <person name="Parker C."/>
            <person name="Breidt F."/>
            <person name="Broadbent J."/>
            <person name="Hutkins R."/>
            <person name="O'Sullivan D."/>
            <person name="Steele J."/>
            <person name="Unlu G."/>
            <person name="Saier M."/>
            <person name="Klaenhammer T."/>
            <person name="Richardson P."/>
            <person name="Kozyavkin S."/>
            <person name="Weimer B."/>
            <person name="Mills D."/>
        </authorList>
    </citation>
    <scope>NUCLEOTIDE SEQUENCE [LARGE SCALE GENOMIC DNA]</scope>
    <source>
        <strain evidence="5">ATCC 334 / BCRC 17002 / CCUG 31169 / CIP 107868 / KCTC 3260 / NRRL B-441</strain>
    </source>
</reference>
<dbReference type="NCBIfam" id="NF033580">
    <property type="entry name" value="transpos_IS5_3"/>
    <property type="match status" value="1"/>
</dbReference>
<accession>Q03C68</accession>
<protein>
    <submittedName>
        <fullName evidence="4">Transposase, IS4 family</fullName>
    </submittedName>
</protein>
<evidence type="ECO:0000256" key="1">
    <source>
        <dbReference type="SAM" id="MobiDB-lite"/>
    </source>
</evidence>
<evidence type="ECO:0000313" key="4">
    <source>
        <dbReference type="EMBL" id="ABJ69204.1"/>
    </source>
</evidence>
<dbReference type="GO" id="GO:0003677">
    <property type="term" value="F:DNA binding"/>
    <property type="evidence" value="ECO:0007669"/>
    <property type="project" value="InterPro"/>
</dbReference>
<dbReference type="PANTHER" id="PTHR30007:SF1">
    <property type="entry name" value="BLR1914 PROTEIN"/>
    <property type="match status" value="1"/>
</dbReference>
<dbReference type="PATRIC" id="fig|321967.11.peg.366"/>